<dbReference type="InterPro" id="IPR051050">
    <property type="entry name" value="Lipid_II_flippase_MurJ/MviN"/>
</dbReference>
<name>A0A1K0IRS9_CUPNE</name>
<dbReference type="GO" id="GO:0009252">
    <property type="term" value="P:peptidoglycan biosynthetic process"/>
    <property type="evidence" value="ECO:0007669"/>
    <property type="project" value="UniProtKB-UniRule"/>
</dbReference>
<gene>
    <name evidence="11" type="primary">mviN</name>
    <name evidence="10" type="synonym">murJ</name>
    <name evidence="11" type="ORF">CNECB9_2380009</name>
</gene>
<protein>
    <recommendedName>
        <fullName evidence="10">Probable lipid II flippase MurJ</fullName>
    </recommendedName>
</protein>
<organism evidence="11">
    <name type="scientific">Cupriavidus necator</name>
    <name type="common">Alcaligenes eutrophus</name>
    <name type="synonym">Ralstonia eutropha</name>
    <dbReference type="NCBI Taxonomy" id="106590"/>
    <lineage>
        <taxon>Bacteria</taxon>
        <taxon>Pseudomonadati</taxon>
        <taxon>Pseudomonadota</taxon>
        <taxon>Betaproteobacteria</taxon>
        <taxon>Burkholderiales</taxon>
        <taxon>Burkholderiaceae</taxon>
        <taxon>Cupriavidus</taxon>
    </lineage>
</organism>
<evidence type="ECO:0000256" key="4">
    <source>
        <dbReference type="ARBA" id="ARBA00022960"/>
    </source>
</evidence>
<reference evidence="11" key="1">
    <citation type="submission" date="2016-09" db="EMBL/GenBank/DDBJ databases">
        <authorList>
            <person name="Capua I."/>
            <person name="De Benedictis P."/>
            <person name="Joannis T."/>
            <person name="Lombin L.H."/>
            <person name="Cattoli G."/>
        </authorList>
    </citation>
    <scope>NUCLEOTIDE SEQUENCE</scope>
    <source>
        <strain evidence="11">B9</strain>
    </source>
</reference>
<evidence type="ECO:0000256" key="5">
    <source>
        <dbReference type="ARBA" id="ARBA00022984"/>
    </source>
</evidence>
<dbReference type="EMBL" id="FMSH01000155">
    <property type="protein sequence ID" value="SCU75615.1"/>
    <property type="molecule type" value="Genomic_DNA"/>
</dbReference>
<keyword evidence="10" id="KW-0997">Cell inner membrane</keyword>
<dbReference type="GO" id="GO:0071555">
    <property type="term" value="P:cell wall organization"/>
    <property type="evidence" value="ECO:0007669"/>
    <property type="project" value="UniProtKB-KW"/>
</dbReference>
<evidence type="ECO:0000256" key="7">
    <source>
        <dbReference type="ARBA" id="ARBA00023136"/>
    </source>
</evidence>
<feature type="transmembrane region" description="Helical" evidence="10">
    <location>
        <begin position="227"/>
        <end position="246"/>
    </location>
</feature>
<dbReference type="PANTHER" id="PTHR47019">
    <property type="entry name" value="LIPID II FLIPPASE MURJ"/>
    <property type="match status" value="1"/>
</dbReference>
<feature type="transmembrane region" description="Helical" evidence="10">
    <location>
        <begin position="252"/>
        <end position="274"/>
    </location>
</feature>
<evidence type="ECO:0000256" key="8">
    <source>
        <dbReference type="ARBA" id="ARBA00060041"/>
    </source>
</evidence>
<evidence type="ECO:0000256" key="3">
    <source>
        <dbReference type="ARBA" id="ARBA00022692"/>
    </source>
</evidence>
<keyword evidence="5 10" id="KW-0573">Peptidoglycan synthesis</keyword>
<keyword evidence="10" id="KW-0961">Cell wall biogenesis/degradation</keyword>
<dbReference type="GO" id="GO:0008360">
    <property type="term" value="P:regulation of cell shape"/>
    <property type="evidence" value="ECO:0007669"/>
    <property type="project" value="UniProtKB-KW"/>
</dbReference>
<dbReference type="InterPro" id="IPR004268">
    <property type="entry name" value="MurJ"/>
</dbReference>
<feature type="transmembrane region" description="Helical" evidence="10">
    <location>
        <begin position="456"/>
        <end position="475"/>
    </location>
</feature>
<proteinExistence type="inferred from homology"/>
<dbReference type="NCBIfam" id="TIGR01695">
    <property type="entry name" value="murJ_mviN"/>
    <property type="match status" value="1"/>
</dbReference>
<evidence type="ECO:0000256" key="9">
    <source>
        <dbReference type="ARBA" id="ARBA00061532"/>
    </source>
</evidence>
<comment type="pathway">
    <text evidence="10">Cell wall biogenesis; peptidoglycan biosynthesis.</text>
</comment>
<comment type="similarity">
    <text evidence="9 10">Belongs to the MurJ/MviN family.</text>
</comment>
<dbReference type="UniPathway" id="UPA00219"/>
<keyword evidence="3 10" id="KW-0812">Transmembrane</keyword>
<keyword evidence="10" id="KW-0813">Transport</keyword>
<dbReference type="AlphaFoldDB" id="A0A1K0IRS9"/>
<sequence>MPAHKATRRTLCQLRPGGRRAGPYNKRHIVPGHVARRQLYRPDRVSEASPAYGAPAPIHRPASTRTLNLLKALATISSLTMLSRITGLVREILIARAFGASEMTDAFNVAFRIPNLLRRIFGEGAFSQAFVPILGEYHAKRGDEPTKALIDAVATVMTWVLMGVSLLGVIGAPLVMTAVATGFRGHSETYTAAVFMTRVMFPYIGLISLVALASGILNTWRKFAVPAFTPVLLNLCLIIAALFVGPHMDQPIYAQAWGVLVGGVLQLAIQVPALRRLGVMPRLSFNLRAAWSDPGVRRILRQMGPALLAVSVAQISQIINTNIASRLAAGSVSYLTYADRLMEFPTALLGVALGTILLPSLSKANASGDHAEYSSLLDWGLRLTFLLAVPCAVGLFVFGAPLTAVLFNYGKFDAHAVEMTRQALVSYGVGLMGLISIKILAPGFYARQDIRTPVKIALLVLVITQACNYAFVPWIGHAGLALSISAGATINALLLFFGLRRRGLYRPAPGWWLFLAQLCASVLLLSGMLLWFARNFDWIGLGATPLLRIALLASCLVLAAVVYFGTLWLMGLRYSAFRRRAG</sequence>
<dbReference type="GO" id="GO:0005886">
    <property type="term" value="C:plasma membrane"/>
    <property type="evidence" value="ECO:0007669"/>
    <property type="project" value="UniProtKB-SubCell"/>
</dbReference>
<comment type="function">
    <text evidence="8 10">Involved in peptidoglycan biosynthesis. Transports lipid-linked peptidoglycan precursors from the inner to the outer leaflet of the cytoplasmic membrane.</text>
</comment>
<keyword evidence="7 10" id="KW-0472">Membrane</keyword>
<keyword evidence="6 10" id="KW-1133">Transmembrane helix</keyword>
<dbReference type="PANTHER" id="PTHR47019:SF1">
    <property type="entry name" value="LIPID II FLIPPASE MURJ"/>
    <property type="match status" value="1"/>
</dbReference>
<feature type="transmembrane region" description="Helical" evidence="10">
    <location>
        <begin position="481"/>
        <end position="499"/>
    </location>
</feature>
<evidence type="ECO:0000256" key="10">
    <source>
        <dbReference type="HAMAP-Rule" id="MF_02078"/>
    </source>
</evidence>
<dbReference type="GO" id="GO:0015648">
    <property type="term" value="F:lipid-linked peptidoglycan transporter activity"/>
    <property type="evidence" value="ECO:0007669"/>
    <property type="project" value="UniProtKB-UniRule"/>
</dbReference>
<feature type="transmembrane region" description="Helical" evidence="10">
    <location>
        <begin position="383"/>
        <end position="404"/>
    </location>
</feature>
<feature type="transmembrane region" description="Helical" evidence="10">
    <location>
        <begin position="424"/>
        <end position="444"/>
    </location>
</feature>
<feature type="transmembrane region" description="Helical" evidence="10">
    <location>
        <begin position="511"/>
        <end position="533"/>
    </location>
</feature>
<feature type="transmembrane region" description="Helical" evidence="10">
    <location>
        <begin position="545"/>
        <end position="570"/>
    </location>
</feature>
<dbReference type="HAMAP" id="MF_02078">
    <property type="entry name" value="MurJ_MviN"/>
    <property type="match status" value="1"/>
</dbReference>
<dbReference type="PRINTS" id="PR01806">
    <property type="entry name" value="VIRFACTRMVIN"/>
</dbReference>
<evidence type="ECO:0000256" key="6">
    <source>
        <dbReference type="ARBA" id="ARBA00022989"/>
    </source>
</evidence>
<comment type="subcellular location">
    <subcellularLocation>
        <location evidence="10">Cell inner membrane</location>
        <topology evidence="10">Multi-pass membrane protein</topology>
    </subcellularLocation>
    <subcellularLocation>
        <location evidence="1">Cell membrane</location>
        <topology evidence="1">Multi-pass membrane protein</topology>
    </subcellularLocation>
</comment>
<feature type="transmembrane region" description="Helical" evidence="10">
    <location>
        <begin position="200"/>
        <end position="220"/>
    </location>
</feature>
<keyword evidence="2 10" id="KW-1003">Cell membrane</keyword>
<keyword evidence="4 10" id="KW-0133">Cell shape</keyword>
<evidence type="ECO:0000256" key="1">
    <source>
        <dbReference type="ARBA" id="ARBA00004651"/>
    </source>
</evidence>
<feature type="transmembrane region" description="Helical" evidence="10">
    <location>
        <begin position="156"/>
        <end position="180"/>
    </location>
</feature>
<evidence type="ECO:0000256" key="2">
    <source>
        <dbReference type="ARBA" id="ARBA00022475"/>
    </source>
</evidence>
<accession>A0A1K0IRS9</accession>
<evidence type="ECO:0000313" key="11">
    <source>
        <dbReference type="EMBL" id="SCU75615.1"/>
    </source>
</evidence>
<dbReference type="GO" id="GO:0034204">
    <property type="term" value="P:lipid translocation"/>
    <property type="evidence" value="ECO:0007669"/>
    <property type="project" value="TreeGrafter"/>
</dbReference>
<dbReference type="Pfam" id="PF03023">
    <property type="entry name" value="MurJ"/>
    <property type="match status" value="1"/>
</dbReference>
<dbReference type="CDD" id="cd13123">
    <property type="entry name" value="MATE_MurJ_like"/>
    <property type="match status" value="1"/>
</dbReference>
<comment type="caution">
    <text evidence="10">Lacks conserved residue(s) required for the propagation of feature annotation.</text>
</comment>